<keyword evidence="4" id="KW-1185">Reference proteome</keyword>
<dbReference type="Proteomes" id="UP000184501">
    <property type="component" value="Unassembled WGS sequence"/>
</dbReference>
<organism evidence="3 4">
    <name type="scientific">Streptoalloteichus hindustanus</name>
    <dbReference type="NCBI Taxonomy" id="2017"/>
    <lineage>
        <taxon>Bacteria</taxon>
        <taxon>Bacillati</taxon>
        <taxon>Actinomycetota</taxon>
        <taxon>Actinomycetes</taxon>
        <taxon>Pseudonocardiales</taxon>
        <taxon>Pseudonocardiaceae</taxon>
        <taxon>Streptoalloteichus</taxon>
    </lineage>
</organism>
<keyword evidence="1" id="KW-0175">Coiled coil</keyword>
<accession>A0A1M5CQ63</accession>
<evidence type="ECO:0000313" key="3">
    <source>
        <dbReference type="EMBL" id="SHF56747.1"/>
    </source>
</evidence>
<feature type="compositionally biased region" description="Basic and acidic residues" evidence="2">
    <location>
        <begin position="1"/>
        <end position="10"/>
    </location>
</feature>
<feature type="compositionally biased region" description="Basic residues" evidence="2">
    <location>
        <begin position="11"/>
        <end position="20"/>
    </location>
</feature>
<gene>
    <name evidence="3" type="ORF">SAMN05444320_104116</name>
</gene>
<proteinExistence type="predicted"/>
<evidence type="ECO:0000256" key="1">
    <source>
        <dbReference type="SAM" id="Coils"/>
    </source>
</evidence>
<name>A0A1M5CQ63_STRHI</name>
<dbReference type="AlphaFoldDB" id="A0A1M5CQ63"/>
<reference evidence="3 4" key="1">
    <citation type="submission" date="2016-11" db="EMBL/GenBank/DDBJ databases">
        <authorList>
            <person name="Jaros S."/>
            <person name="Januszkiewicz K."/>
            <person name="Wedrychowicz H."/>
        </authorList>
    </citation>
    <scope>NUCLEOTIDE SEQUENCE [LARGE SCALE GENOMIC DNA]</scope>
    <source>
        <strain evidence="3 4">DSM 44523</strain>
    </source>
</reference>
<protein>
    <submittedName>
        <fullName evidence="3">Uncharacterized protein</fullName>
    </submittedName>
</protein>
<dbReference type="EMBL" id="FQVN01000004">
    <property type="protein sequence ID" value="SHF56747.1"/>
    <property type="molecule type" value="Genomic_DNA"/>
</dbReference>
<evidence type="ECO:0000313" key="4">
    <source>
        <dbReference type="Proteomes" id="UP000184501"/>
    </source>
</evidence>
<sequence>MRVDADNADKPRRRGGRRLRTAQQMREAGCSDAVITLVKRLQHLLHQRFGVEGPLRALVKHALAHRITSDAIYLPQHTGAETSAKDVSRLVSRLSEQMGGQRSTQGPAWPYAELIVRCCSPDPDAELAHVASLWAAARGGARPPGYHGPLRLPASDPPLALPEDHTLAELTLRCSILEHDLAKALAENTALRAENAHLRARDIDTMLLLNSTIRAFRRMSQQRDRAIASRATILSSRDRQAEAALADVVREAARRKRILRRQREALTKYVAMHLASSRVVEDRGVATVPRDPVHDTVTRVLGDDLDGLGFPLEPIMRHLRHVSATASLLHRTIAIYLWLRFYYVDSHTDYERLARKIGYTRNQVVRVLTATDPMPVPVITAVTETLSADKLWINRLLSDVGAQVLVAPPSPSHALWVAPERTGEAGAAAHNLSGDTDESGRG</sequence>
<evidence type="ECO:0000256" key="2">
    <source>
        <dbReference type="SAM" id="MobiDB-lite"/>
    </source>
</evidence>
<feature type="coiled-coil region" evidence="1">
    <location>
        <begin position="167"/>
        <end position="201"/>
    </location>
</feature>
<feature type="region of interest" description="Disordered" evidence="2">
    <location>
        <begin position="1"/>
        <end position="24"/>
    </location>
</feature>